<evidence type="ECO:0000313" key="2">
    <source>
        <dbReference type="EMBL" id="CBY15859.1"/>
    </source>
</evidence>
<evidence type="ECO:0000313" key="3">
    <source>
        <dbReference type="Proteomes" id="UP000001307"/>
    </source>
</evidence>
<dbReference type="AlphaFoldDB" id="E4Y1N9"/>
<gene>
    <name evidence="1" type="ORF">GSOID_T00014099001</name>
    <name evidence="2" type="ORF">GSOID_T00014183001</name>
</gene>
<sequence>MKIIPTLLACALSQDMPADSGETNIIMINMNAANIQMNMGDFAGSEVPNLESPGISFDLFGELTEEEKAQVNSLLTNEQIQDGLQLLTGKLPGFSSFYDALYPAEATTTTQETTTEQAGGMGK</sequence>
<proteinExistence type="predicted"/>
<dbReference type="OrthoDB" id="10122248at2759"/>
<dbReference type="EMBL" id="FN653702">
    <property type="protein sequence ID" value="CBY15859.1"/>
    <property type="molecule type" value="Genomic_DNA"/>
</dbReference>
<evidence type="ECO:0000313" key="1">
    <source>
        <dbReference type="EMBL" id="CBY15783.1"/>
    </source>
</evidence>
<dbReference type="Proteomes" id="UP000001307">
    <property type="component" value="Unassembled WGS sequence"/>
</dbReference>
<protein>
    <submittedName>
        <fullName evidence="1">Uncharacterized protein</fullName>
    </submittedName>
</protein>
<name>E4Y1N9_OIKDI</name>
<dbReference type="EMBL" id="FN653664">
    <property type="protein sequence ID" value="CBY15783.1"/>
    <property type="molecule type" value="Genomic_DNA"/>
</dbReference>
<reference evidence="1" key="1">
    <citation type="journal article" date="2010" name="Science">
        <title>Plasticity of animal genome architecture unmasked by rapid evolution of a pelagic tunicate.</title>
        <authorList>
            <person name="Denoeud F."/>
            <person name="Henriet S."/>
            <person name="Mungpakdee S."/>
            <person name="Aury J.M."/>
            <person name="Da Silva C."/>
            <person name="Brinkmann H."/>
            <person name="Mikhaleva J."/>
            <person name="Olsen L.C."/>
            <person name="Jubin C."/>
            <person name="Canestro C."/>
            <person name="Bouquet J.M."/>
            <person name="Danks G."/>
            <person name="Poulain J."/>
            <person name="Campsteijn C."/>
            <person name="Adamski M."/>
            <person name="Cross I."/>
            <person name="Yadetie F."/>
            <person name="Muffato M."/>
            <person name="Louis A."/>
            <person name="Butcher S."/>
            <person name="Tsagkogeorga G."/>
            <person name="Konrad A."/>
            <person name="Singh S."/>
            <person name="Jensen M.F."/>
            <person name="Cong E.H."/>
            <person name="Eikeseth-Otteraa H."/>
            <person name="Noel B."/>
            <person name="Anthouard V."/>
            <person name="Porcel B.M."/>
            <person name="Kachouri-Lafond R."/>
            <person name="Nishino A."/>
            <person name="Ugolini M."/>
            <person name="Chourrout P."/>
            <person name="Nishida H."/>
            <person name="Aasland R."/>
            <person name="Huzurbazar S."/>
            <person name="Westhof E."/>
            <person name="Delsuc F."/>
            <person name="Lehrach H."/>
            <person name="Reinhardt R."/>
            <person name="Weissenbach J."/>
            <person name="Roy S.W."/>
            <person name="Artiguenave F."/>
            <person name="Postlethwait J.H."/>
            <person name="Manak J.R."/>
            <person name="Thompson E.M."/>
            <person name="Jaillon O."/>
            <person name="Du Pasquier L."/>
            <person name="Boudinot P."/>
            <person name="Liberles D.A."/>
            <person name="Volff J.N."/>
            <person name="Philippe H."/>
            <person name="Lenhard B."/>
            <person name="Roest Crollius H."/>
            <person name="Wincker P."/>
            <person name="Chourrout D."/>
        </authorList>
    </citation>
    <scope>NUCLEOTIDE SEQUENCE [LARGE SCALE GENOMIC DNA]</scope>
</reference>
<keyword evidence="3" id="KW-1185">Reference proteome</keyword>
<organism evidence="1">
    <name type="scientific">Oikopleura dioica</name>
    <name type="common">Tunicate</name>
    <dbReference type="NCBI Taxonomy" id="34765"/>
    <lineage>
        <taxon>Eukaryota</taxon>
        <taxon>Metazoa</taxon>
        <taxon>Chordata</taxon>
        <taxon>Tunicata</taxon>
        <taxon>Appendicularia</taxon>
        <taxon>Copelata</taxon>
        <taxon>Oikopleuridae</taxon>
        <taxon>Oikopleura</taxon>
    </lineage>
</organism>
<accession>E4Y1N9</accession>